<feature type="region of interest" description="Disordered" evidence="2">
    <location>
        <begin position="233"/>
        <end position="262"/>
    </location>
</feature>
<dbReference type="InterPro" id="IPR009057">
    <property type="entry name" value="Homeodomain-like_sf"/>
</dbReference>
<gene>
    <name evidence="4" type="ORF">BOKJ2_LOCUS1597</name>
</gene>
<name>A0A811JUC4_9BILA</name>
<dbReference type="GO" id="GO:0000126">
    <property type="term" value="C:transcription factor TFIIIB complex"/>
    <property type="evidence" value="ECO:0007669"/>
    <property type="project" value="TreeGrafter"/>
</dbReference>
<feature type="compositionally biased region" description="Basic and acidic residues" evidence="2">
    <location>
        <begin position="233"/>
        <end position="244"/>
    </location>
</feature>
<evidence type="ECO:0000313" key="5">
    <source>
        <dbReference type="Proteomes" id="UP000614601"/>
    </source>
</evidence>
<feature type="region of interest" description="Disordered" evidence="2">
    <location>
        <begin position="1"/>
        <end position="30"/>
    </location>
</feature>
<feature type="domain" description="Transcription factor TFIIIB component B'' Myb" evidence="3">
    <location>
        <begin position="149"/>
        <end position="235"/>
    </location>
</feature>
<dbReference type="InterPro" id="IPR039467">
    <property type="entry name" value="TFIIIB_B''_Myb"/>
</dbReference>
<protein>
    <recommendedName>
        <fullName evidence="3">Transcription factor TFIIIB component B'' Myb domain-containing protein</fullName>
    </recommendedName>
</protein>
<dbReference type="GO" id="GO:0070898">
    <property type="term" value="P:RNA polymerase III preinitiation complex assembly"/>
    <property type="evidence" value="ECO:0007669"/>
    <property type="project" value="TreeGrafter"/>
</dbReference>
<dbReference type="PANTHER" id="PTHR22929:SF0">
    <property type="entry name" value="TRANSCRIPTION FACTOR TFIIIB COMPONENT B'' HOMOLOG"/>
    <property type="match status" value="1"/>
</dbReference>
<keyword evidence="5" id="KW-1185">Reference proteome</keyword>
<accession>A0A811JUC4</accession>
<comment type="caution">
    <text evidence="4">The sequence shown here is derived from an EMBL/GenBank/DDBJ whole genome shotgun (WGS) entry which is preliminary data.</text>
</comment>
<dbReference type="Proteomes" id="UP000614601">
    <property type="component" value="Unassembled WGS sequence"/>
</dbReference>
<reference evidence="4" key="1">
    <citation type="submission" date="2020-09" db="EMBL/GenBank/DDBJ databases">
        <authorList>
            <person name="Kikuchi T."/>
        </authorList>
    </citation>
    <scope>NUCLEOTIDE SEQUENCE</scope>
    <source>
        <strain evidence="4">SH1</strain>
    </source>
</reference>
<dbReference type="PANTHER" id="PTHR22929">
    <property type="entry name" value="RNA POLYMERASE III TRANSCRIPTION INITIATION FACTOR B"/>
    <property type="match status" value="1"/>
</dbReference>
<proteinExistence type="predicted"/>
<dbReference type="EMBL" id="CAJFCW020000001">
    <property type="protein sequence ID" value="CAG9083627.1"/>
    <property type="molecule type" value="Genomic_DNA"/>
</dbReference>
<comment type="subcellular location">
    <subcellularLocation>
        <location evidence="1">Nucleus</location>
    </subcellularLocation>
</comment>
<evidence type="ECO:0000259" key="3">
    <source>
        <dbReference type="Pfam" id="PF15963"/>
    </source>
</evidence>
<dbReference type="AlphaFoldDB" id="A0A811JUC4"/>
<dbReference type="Pfam" id="PF15963">
    <property type="entry name" value="Myb_DNA-bind_7"/>
    <property type="match status" value="1"/>
</dbReference>
<dbReference type="EMBL" id="CAJFDH010000001">
    <property type="protein sequence ID" value="CAD5206913.1"/>
    <property type="molecule type" value="Genomic_DNA"/>
</dbReference>
<dbReference type="SUPFAM" id="SSF46689">
    <property type="entry name" value="Homeodomain-like"/>
    <property type="match status" value="1"/>
</dbReference>
<dbReference type="GO" id="GO:0005634">
    <property type="term" value="C:nucleus"/>
    <property type="evidence" value="ECO:0007669"/>
    <property type="project" value="UniProtKB-SubCell"/>
</dbReference>
<feature type="compositionally biased region" description="Low complexity" evidence="2">
    <location>
        <begin position="20"/>
        <end position="30"/>
    </location>
</feature>
<evidence type="ECO:0000256" key="2">
    <source>
        <dbReference type="SAM" id="MobiDB-lite"/>
    </source>
</evidence>
<organism evidence="4 5">
    <name type="scientific">Bursaphelenchus okinawaensis</name>
    <dbReference type="NCBI Taxonomy" id="465554"/>
    <lineage>
        <taxon>Eukaryota</taxon>
        <taxon>Metazoa</taxon>
        <taxon>Ecdysozoa</taxon>
        <taxon>Nematoda</taxon>
        <taxon>Chromadorea</taxon>
        <taxon>Rhabditida</taxon>
        <taxon>Tylenchina</taxon>
        <taxon>Tylenchomorpha</taxon>
        <taxon>Aphelenchoidea</taxon>
        <taxon>Aphelenchoididae</taxon>
        <taxon>Bursaphelenchus</taxon>
    </lineage>
</organism>
<dbReference type="OrthoDB" id="272624at2759"/>
<dbReference type="Proteomes" id="UP000783686">
    <property type="component" value="Unassembled WGS sequence"/>
</dbReference>
<dbReference type="GO" id="GO:0001156">
    <property type="term" value="F:TFIIIC-class transcription factor complex binding"/>
    <property type="evidence" value="ECO:0007669"/>
    <property type="project" value="TreeGrafter"/>
</dbReference>
<evidence type="ECO:0000256" key="1">
    <source>
        <dbReference type="ARBA" id="ARBA00004123"/>
    </source>
</evidence>
<evidence type="ECO:0000313" key="4">
    <source>
        <dbReference type="EMBL" id="CAD5206913.1"/>
    </source>
</evidence>
<sequence length="262" mass="30463">MDEPAQCSVDIPVRPRKRTNSTCSTASVATTSTVGRRRRAELQAELDTKTFKMSDLIIWRPQAENELRKKWDEQKQKLLENMSNSSNINQEARPPPPKKPVVAPRVKLNEKGEIVIDEESLVVTETAENNVWDHVDDDAMPKKLNSLSFRKKANRSTNWSILETDLFYQVLSATGPDFGLMHEFIPHRTRAELKRKYTKEERENEWRIDHTVKNPSLLSKDLYNKVKVMMDKMEQEKQSKDNTRIKRRKKAVSANEKEVESQ</sequence>